<sequence>MVPSAWRDHPKGPPMVCSTWQDFKINPQLATSPIGAIDVSNLTHLQLRSATPGIIDIILQAKTHRKTTGPSTPCHHHHLKV</sequence>
<dbReference type="Proteomes" id="UP000887565">
    <property type="component" value="Unplaced"/>
</dbReference>
<reference evidence="2" key="1">
    <citation type="submission" date="2022-11" db="UniProtKB">
        <authorList>
            <consortium name="WormBaseParasite"/>
        </authorList>
    </citation>
    <scope>IDENTIFICATION</scope>
</reference>
<name>A0A915I5J3_ROMCU</name>
<dbReference type="AlphaFoldDB" id="A0A915I5J3"/>
<accession>A0A915I5J3</accession>
<organism evidence="1 2">
    <name type="scientific">Romanomermis culicivorax</name>
    <name type="common">Nematode worm</name>
    <dbReference type="NCBI Taxonomy" id="13658"/>
    <lineage>
        <taxon>Eukaryota</taxon>
        <taxon>Metazoa</taxon>
        <taxon>Ecdysozoa</taxon>
        <taxon>Nematoda</taxon>
        <taxon>Enoplea</taxon>
        <taxon>Dorylaimia</taxon>
        <taxon>Mermithida</taxon>
        <taxon>Mermithoidea</taxon>
        <taxon>Mermithidae</taxon>
        <taxon>Romanomermis</taxon>
    </lineage>
</organism>
<evidence type="ECO:0000313" key="2">
    <source>
        <dbReference type="WBParaSite" id="nRc.2.0.1.t09031-RA"/>
    </source>
</evidence>
<protein>
    <submittedName>
        <fullName evidence="2">Uncharacterized protein</fullName>
    </submittedName>
</protein>
<evidence type="ECO:0000313" key="1">
    <source>
        <dbReference type="Proteomes" id="UP000887565"/>
    </source>
</evidence>
<dbReference type="WBParaSite" id="nRc.2.0.1.t09031-RA">
    <property type="protein sequence ID" value="nRc.2.0.1.t09031-RA"/>
    <property type="gene ID" value="nRc.2.0.1.g09031"/>
</dbReference>
<keyword evidence="1" id="KW-1185">Reference proteome</keyword>
<proteinExistence type="predicted"/>